<reference evidence="3" key="1">
    <citation type="journal article" date="2014" name="BMC Genomics">
        <title>Genome characteristics reveal the impact of lichenization on lichen-forming fungus Endocarpon pusillum Hedwig (Verrucariales, Ascomycota).</title>
        <authorList>
            <person name="Wang Y.-Y."/>
            <person name="Liu B."/>
            <person name="Zhang X.-Y."/>
            <person name="Zhou Q.-M."/>
            <person name="Zhang T."/>
            <person name="Li H."/>
            <person name="Yu Y.-F."/>
            <person name="Zhang X.-L."/>
            <person name="Hao X.-Y."/>
            <person name="Wang M."/>
            <person name="Wang L."/>
            <person name="Wei J.-C."/>
        </authorList>
    </citation>
    <scope>NUCLEOTIDE SEQUENCE [LARGE SCALE GENOMIC DNA]</scope>
    <source>
        <strain evidence="3">Z07020 / HMAS-L-300199</strain>
    </source>
</reference>
<dbReference type="SUPFAM" id="SSF52540">
    <property type="entry name" value="P-loop containing nucleoside triphosphate hydrolases"/>
    <property type="match status" value="1"/>
</dbReference>
<evidence type="ECO:0000313" key="3">
    <source>
        <dbReference type="Proteomes" id="UP000019373"/>
    </source>
</evidence>
<gene>
    <name evidence="2" type="ORF">EPUS_09352</name>
</gene>
<dbReference type="EMBL" id="KE721187">
    <property type="protein sequence ID" value="ERF71900.1"/>
    <property type="molecule type" value="Genomic_DNA"/>
</dbReference>
<dbReference type="PRINTS" id="PR00195">
    <property type="entry name" value="DYNAMIN"/>
</dbReference>
<dbReference type="GO" id="GO:0005739">
    <property type="term" value="C:mitochondrion"/>
    <property type="evidence" value="ECO:0007669"/>
    <property type="project" value="TreeGrafter"/>
</dbReference>
<dbReference type="GO" id="GO:0048312">
    <property type="term" value="P:intracellular distribution of mitochondria"/>
    <property type="evidence" value="ECO:0007669"/>
    <property type="project" value="TreeGrafter"/>
</dbReference>
<dbReference type="OMA" id="FAREIMM"/>
<proteinExistence type="predicted"/>
<keyword evidence="3" id="KW-1185">Reference proteome</keyword>
<protein>
    <recommendedName>
        <fullName evidence="1">Dynamin N-terminal domain-containing protein</fullName>
    </recommendedName>
</protein>
<dbReference type="GO" id="GO:0005874">
    <property type="term" value="C:microtubule"/>
    <property type="evidence" value="ECO:0007669"/>
    <property type="project" value="TreeGrafter"/>
</dbReference>
<feature type="domain" description="Dynamin N-terminal" evidence="1">
    <location>
        <begin position="3"/>
        <end position="171"/>
    </location>
</feature>
<organism evidence="2 3">
    <name type="scientific">Endocarpon pusillum (strain Z07020 / HMAS-L-300199)</name>
    <name type="common">Lichen-forming fungus</name>
    <dbReference type="NCBI Taxonomy" id="1263415"/>
    <lineage>
        <taxon>Eukaryota</taxon>
        <taxon>Fungi</taxon>
        <taxon>Dikarya</taxon>
        <taxon>Ascomycota</taxon>
        <taxon>Pezizomycotina</taxon>
        <taxon>Eurotiomycetes</taxon>
        <taxon>Chaetothyriomycetidae</taxon>
        <taxon>Verrucariales</taxon>
        <taxon>Verrucariaceae</taxon>
        <taxon>Endocarpon</taxon>
    </lineage>
</organism>
<dbReference type="InterPro" id="IPR022812">
    <property type="entry name" value="Dynamin"/>
</dbReference>
<dbReference type="GO" id="GO:0003924">
    <property type="term" value="F:GTPase activity"/>
    <property type="evidence" value="ECO:0007669"/>
    <property type="project" value="TreeGrafter"/>
</dbReference>
<sequence>MAFPTQDALCTRFATELTLRRTVDEHDEGFKVSIVAGLERSDQERETLEKFNPDLRQLKLGTVIEHAMDAIGLTGTNKVFCNDILRVEACLLNNHISLSWIWPGLFLAGNKDQSVEDVKIVEILVLSCMEQPRSIILAVVAAKSEFALQQVTQRAREMDPEGHPTLGLITKPDTLDEGSEIERAYHELAQNRDVEFRLG</sequence>
<dbReference type="PANTHER" id="PTHR11566">
    <property type="entry name" value="DYNAMIN"/>
    <property type="match status" value="1"/>
</dbReference>
<evidence type="ECO:0000313" key="2">
    <source>
        <dbReference type="EMBL" id="ERF71900.1"/>
    </source>
</evidence>
<accession>U1HNG4</accession>
<dbReference type="Pfam" id="PF00350">
    <property type="entry name" value="Dynamin_N"/>
    <property type="match status" value="1"/>
</dbReference>
<dbReference type="InterPro" id="IPR027417">
    <property type="entry name" value="P-loop_NTPase"/>
</dbReference>
<dbReference type="PANTHER" id="PTHR11566:SF66">
    <property type="entry name" value="INTERFERON-INDUCED GTP-BINDING PROTEIN MX"/>
    <property type="match status" value="1"/>
</dbReference>
<dbReference type="GO" id="GO:0008017">
    <property type="term" value="F:microtubule binding"/>
    <property type="evidence" value="ECO:0007669"/>
    <property type="project" value="TreeGrafter"/>
</dbReference>
<dbReference type="GeneID" id="19244175"/>
<dbReference type="eggNOG" id="KOG0446">
    <property type="taxonomic scope" value="Eukaryota"/>
</dbReference>
<evidence type="ECO:0000259" key="1">
    <source>
        <dbReference type="Pfam" id="PF00350"/>
    </source>
</evidence>
<dbReference type="GO" id="GO:0016559">
    <property type="term" value="P:peroxisome fission"/>
    <property type="evidence" value="ECO:0007669"/>
    <property type="project" value="TreeGrafter"/>
</dbReference>
<dbReference type="RefSeq" id="XP_007802449.1">
    <property type="nucleotide sequence ID" value="XM_007804258.1"/>
</dbReference>
<dbReference type="OrthoDB" id="415706at2759"/>
<dbReference type="Proteomes" id="UP000019373">
    <property type="component" value="Unassembled WGS sequence"/>
</dbReference>
<name>U1HNG4_ENDPU</name>
<dbReference type="GO" id="GO:0016020">
    <property type="term" value="C:membrane"/>
    <property type="evidence" value="ECO:0007669"/>
    <property type="project" value="TreeGrafter"/>
</dbReference>
<dbReference type="GO" id="GO:0006897">
    <property type="term" value="P:endocytosis"/>
    <property type="evidence" value="ECO:0007669"/>
    <property type="project" value="TreeGrafter"/>
</dbReference>
<dbReference type="Gene3D" id="3.40.50.300">
    <property type="entry name" value="P-loop containing nucleotide triphosphate hydrolases"/>
    <property type="match status" value="1"/>
</dbReference>
<dbReference type="InterPro" id="IPR045063">
    <property type="entry name" value="Dynamin_N"/>
</dbReference>
<dbReference type="GO" id="GO:0000266">
    <property type="term" value="P:mitochondrial fission"/>
    <property type="evidence" value="ECO:0007669"/>
    <property type="project" value="TreeGrafter"/>
</dbReference>
<dbReference type="HOGENOM" id="CLU_068946_0_0_1"/>
<dbReference type="AlphaFoldDB" id="U1HNG4"/>